<name>A0A7S1QNG9_ALECA</name>
<evidence type="ECO:0000256" key="2">
    <source>
        <dbReference type="SAM" id="Phobius"/>
    </source>
</evidence>
<dbReference type="SMART" id="SM00320">
    <property type="entry name" value="WD40"/>
    <property type="match status" value="2"/>
</dbReference>
<keyword evidence="2" id="KW-1133">Transmembrane helix</keyword>
<proteinExistence type="predicted"/>
<gene>
    <name evidence="3" type="ORF">ACAT0790_LOCUS28389</name>
</gene>
<feature type="transmembrane region" description="Helical" evidence="2">
    <location>
        <begin position="839"/>
        <end position="864"/>
    </location>
</feature>
<dbReference type="InterPro" id="IPR036322">
    <property type="entry name" value="WD40_repeat_dom_sf"/>
</dbReference>
<feature type="repeat" description="WD" evidence="1">
    <location>
        <begin position="480"/>
        <end position="524"/>
    </location>
</feature>
<organism evidence="3">
    <name type="scientific">Alexandrium catenella</name>
    <name type="common">Red tide dinoflagellate</name>
    <name type="synonym">Gonyaulax catenella</name>
    <dbReference type="NCBI Taxonomy" id="2925"/>
    <lineage>
        <taxon>Eukaryota</taxon>
        <taxon>Sar</taxon>
        <taxon>Alveolata</taxon>
        <taxon>Dinophyceae</taxon>
        <taxon>Gonyaulacales</taxon>
        <taxon>Pyrocystaceae</taxon>
        <taxon>Alexandrium</taxon>
    </lineage>
</organism>
<dbReference type="Pfam" id="PF00400">
    <property type="entry name" value="WD40"/>
    <property type="match status" value="1"/>
</dbReference>
<dbReference type="InterPro" id="IPR001680">
    <property type="entry name" value="WD40_rpt"/>
</dbReference>
<feature type="transmembrane region" description="Helical" evidence="2">
    <location>
        <begin position="536"/>
        <end position="556"/>
    </location>
</feature>
<feature type="transmembrane region" description="Helical" evidence="2">
    <location>
        <begin position="870"/>
        <end position="889"/>
    </location>
</feature>
<dbReference type="AlphaFoldDB" id="A0A7S1QNG9"/>
<feature type="transmembrane region" description="Helical" evidence="2">
    <location>
        <begin position="651"/>
        <end position="675"/>
    </location>
</feature>
<keyword evidence="2" id="KW-0472">Membrane</keyword>
<keyword evidence="1" id="KW-0853">WD repeat</keyword>
<feature type="transmembrane region" description="Helical" evidence="2">
    <location>
        <begin position="594"/>
        <end position="616"/>
    </location>
</feature>
<dbReference type="Gene3D" id="2.130.10.10">
    <property type="entry name" value="YVTN repeat-like/Quinoprotein amine dehydrogenase"/>
    <property type="match status" value="2"/>
</dbReference>
<dbReference type="PROSITE" id="PS50082">
    <property type="entry name" value="WD_REPEATS_2"/>
    <property type="match status" value="2"/>
</dbReference>
<keyword evidence="2" id="KW-0812">Transmembrane</keyword>
<dbReference type="InterPro" id="IPR015943">
    <property type="entry name" value="WD40/YVTN_repeat-like_dom_sf"/>
</dbReference>
<sequence length="915" mass="101305">MSASPLSLAGLGDSLLGESLLDKLHEAREDLFGHSYASTSSEEANAPKTNAISHLLSRGHEGKVLCISASTTVDFIVSGGEDHTMRIWEYDASGTLYEFEMDGQCWKGFVRKEADVAAEGEDIEGRLDMTHQLELYPAREGGRRDHRQRRYLWVRFEGNTLTDENGHNQVPFTTTVTHEATDSYKLSAVLVHDLENEQNQTLIDGGSTNANPEEPDSCPNASQSVGVTAVACAGMVGPFISGTSNGSVHFLRLPKAGGNVESLRDLGIGPINDLDVAELDDRNDVKFIGPWVLAVAGHAGRVRLIQLCTAGCLQWVEYCEPLEHDAPVRKVRQVRDAGAFGVRFATCAGEAVYLWNLEGALLTRLSLWGVPRMVDLTVTNRDSGTLLFAGHGGHIGVWVIDPASSELPSEPLTIYRYKGRGIDVDQGSDLAEYAVHIREGDVIVTWDLLAARPENLISPESLSKWWELLIRPGKESFVAEMRHHAPVTDFKVAEDDVEGPVLLSASTDGTVYTWSMKKGDRGEICAQMRSLTFKEIALPPGLLLMTVFQLCSFAFGPSTAWRRTVKETIRFGEKIAFFGTELDMELDIKRSDKFWWELLMVYRIMLLFVLFEAVGAQELLDYAKSKVQSSSRFKAAELEGRFGYMHFLRRVLAVLQALLSLMTWFCCTVGVAPVFKVCAQAMRCSQDGDRYYLDVTGGHTVECSMLFGTVPISLRWEGYTVWAYSPLLIFCLAMVYLAGMAPYAVVGGDSSYVQRDEILDRRAWAFNAERKATAVNLGVFHPNPRHVFKSHLVEMVSKALLPLITWVVAHPLLQMSLSTLLMAALYAESMAFPAFIDRTYCVIVQGSRLFALCTMMCGLITVVLGHELSALPVLLLLLSFVTVGALTAYRASLQKAWSRSVFQRTTRLSREAPPM</sequence>
<evidence type="ECO:0000256" key="1">
    <source>
        <dbReference type="PROSITE-ProRule" id="PRU00221"/>
    </source>
</evidence>
<dbReference type="EMBL" id="HBGE01047008">
    <property type="protein sequence ID" value="CAD9143982.1"/>
    <property type="molecule type" value="Transcribed_RNA"/>
</dbReference>
<feature type="repeat" description="WD" evidence="1">
    <location>
        <begin position="57"/>
        <end position="98"/>
    </location>
</feature>
<dbReference type="SUPFAM" id="SSF50978">
    <property type="entry name" value="WD40 repeat-like"/>
    <property type="match status" value="1"/>
</dbReference>
<dbReference type="PROSITE" id="PS50294">
    <property type="entry name" value="WD_REPEATS_REGION"/>
    <property type="match status" value="1"/>
</dbReference>
<feature type="transmembrane region" description="Helical" evidence="2">
    <location>
        <begin position="721"/>
        <end position="745"/>
    </location>
</feature>
<evidence type="ECO:0000313" key="3">
    <source>
        <dbReference type="EMBL" id="CAD9143982.1"/>
    </source>
</evidence>
<protein>
    <submittedName>
        <fullName evidence="3">Uncharacterized protein</fullName>
    </submittedName>
</protein>
<reference evidence="3" key="1">
    <citation type="submission" date="2021-01" db="EMBL/GenBank/DDBJ databases">
        <authorList>
            <person name="Corre E."/>
            <person name="Pelletier E."/>
            <person name="Niang G."/>
            <person name="Scheremetjew M."/>
            <person name="Finn R."/>
            <person name="Kale V."/>
            <person name="Holt S."/>
            <person name="Cochrane G."/>
            <person name="Meng A."/>
            <person name="Brown T."/>
            <person name="Cohen L."/>
        </authorList>
    </citation>
    <scope>NUCLEOTIDE SEQUENCE</scope>
    <source>
        <strain evidence="3">OF101</strain>
    </source>
</reference>
<feature type="transmembrane region" description="Helical" evidence="2">
    <location>
        <begin position="803"/>
        <end position="827"/>
    </location>
</feature>
<accession>A0A7S1QNG9</accession>